<name>A0AAN7NJ64_MYCAM</name>
<evidence type="ECO:0000313" key="1">
    <source>
        <dbReference type="EMBL" id="KAK4827010.1"/>
    </source>
</evidence>
<evidence type="ECO:0000313" key="2">
    <source>
        <dbReference type="Proteomes" id="UP001333110"/>
    </source>
</evidence>
<reference evidence="1 2" key="1">
    <citation type="journal article" date="2023" name="J. Hered.">
        <title>Chromosome-level genome of the wood stork (Mycteria americana) provides insight into avian chromosome evolution.</title>
        <authorList>
            <person name="Flamio R. Jr."/>
            <person name="Ramstad K.M."/>
        </authorList>
    </citation>
    <scope>NUCLEOTIDE SEQUENCE [LARGE SCALE GENOMIC DNA]</scope>
    <source>
        <strain evidence="1">JAX WOST 10</strain>
    </source>
</reference>
<dbReference type="EMBL" id="JAUNZN010000002">
    <property type="protein sequence ID" value="KAK4827010.1"/>
    <property type="molecule type" value="Genomic_DNA"/>
</dbReference>
<proteinExistence type="predicted"/>
<accession>A0AAN7NJ64</accession>
<dbReference type="AlphaFoldDB" id="A0AAN7NJ64"/>
<comment type="caution">
    <text evidence="1">The sequence shown here is derived from an EMBL/GenBank/DDBJ whole genome shotgun (WGS) entry which is preliminary data.</text>
</comment>
<gene>
    <name evidence="1" type="ORF">QYF61_013144</name>
</gene>
<dbReference type="Proteomes" id="UP001333110">
    <property type="component" value="Unassembled WGS sequence"/>
</dbReference>
<organism evidence="1 2">
    <name type="scientific">Mycteria americana</name>
    <name type="common">Wood stork</name>
    <dbReference type="NCBI Taxonomy" id="33587"/>
    <lineage>
        <taxon>Eukaryota</taxon>
        <taxon>Metazoa</taxon>
        <taxon>Chordata</taxon>
        <taxon>Craniata</taxon>
        <taxon>Vertebrata</taxon>
        <taxon>Euteleostomi</taxon>
        <taxon>Archelosauria</taxon>
        <taxon>Archosauria</taxon>
        <taxon>Dinosauria</taxon>
        <taxon>Saurischia</taxon>
        <taxon>Theropoda</taxon>
        <taxon>Coelurosauria</taxon>
        <taxon>Aves</taxon>
        <taxon>Neognathae</taxon>
        <taxon>Neoaves</taxon>
        <taxon>Aequornithes</taxon>
        <taxon>Ciconiiformes</taxon>
        <taxon>Ciconiidae</taxon>
        <taxon>Mycteria</taxon>
    </lineage>
</organism>
<protein>
    <recommendedName>
        <fullName evidence="3">Reverse transcriptase domain-containing protein</fullName>
    </recommendedName>
</protein>
<sequence length="185" mass="20907">MTYALTHFFAIYPNSKVLLDKVEEEHKKRDELRFSAQLEAVGGTQEARTAQMASRGAYVQVQLALLLVEQKSNPRGRPCKTTSLLVGRRRKDKKVIGNSQPRIIKGKLCLNNLIAFCDEMTCSGVKGGALNVVYFDSSKAFDTVSHYLLTAKLVRYGLCKWMVTWVENQLDYCAQRVVINNTKQN</sequence>
<keyword evidence="2" id="KW-1185">Reference proteome</keyword>
<evidence type="ECO:0008006" key="3">
    <source>
        <dbReference type="Google" id="ProtNLM"/>
    </source>
</evidence>
<dbReference type="PANTHER" id="PTHR33332">
    <property type="entry name" value="REVERSE TRANSCRIPTASE DOMAIN-CONTAINING PROTEIN"/>
    <property type="match status" value="1"/>
</dbReference>